<dbReference type="PANTHER" id="PTHR37984:SF5">
    <property type="entry name" value="PROTEIN NYNRIN-LIKE"/>
    <property type="match status" value="1"/>
</dbReference>
<evidence type="ECO:0000313" key="1">
    <source>
        <dbReference type="EMBL" id="KAL0300226.1"/>
    </source>
</evidence>
<dbReference type="InterPro" id="IPR043502">
    <property type="entry name" value="DNA/RNA_pol_sf"/>
</dbReference>
<sequence>MLDALQGYHQIILALEDRKRVNLISSVGTFCYVAMPLGLKNVGATYQHLIDMPVKSKDAKNHVTDLEETFNVLRSYRLKLNPGNCTFGVQGGCFFGFMVTQIGIEANALKIKAILDMKAPTNVDEVQTLTGRIIVLSHFISKVTQKSLSFFKVLRKAKNF</sequence>
<protein>
    <submittedName>
        <fullName evidence="1">Uncharacterized protein</fullName>
    </submittedName>
</protein>
<accession>A0AAW2K0K8</accession>
<organism evidence="1">
    <name type="scientific">Sesamum angustifolium</name>
    <dbReference type="NCBI Taxonomy" id="2727405"/>
    <lineage>
        <taxon>Eukaryota</taxon>
        <taxon>Viridiplantae</taxon>
        <taxon>Streptophyta</taxon>
        <taxon>Embryophyta</taxon>
        <taxon>Tracheophyta</taxon>
        <taxon>Spermatophyta</taxon>
        <taxon>Magnoliopsida</taxon>
        <taxon>eudicotyledons</taxon>
        <taxon>Gunneridae</taxon>
        <taxon>Pentapetalae</taxon>
        <taxon>asterids</taxon>
        <taxon>lamiids</taxon>
        <taxon>Lamiales</taxon>
        <taxon>Pedaliaceae</taxon>
        <taxon>Sesamum</taxon>
    </lineage>
</organism>
<dbReference type="CDD" id="cd01647">
    <property type="entry name" value="RT_LTR"/>
    <property type="match status" value="1"/>
</dbReference>
<dbReference type="PANTHER" id="PTHR37984">
    <property type="entry name" value="PROTEIN CBG26694"/>
    <property type="match status" value="1"/>
</dbReference>
<comment type="caution">
    <text evidence="1">The sequence shown here is derived from an EMBL/GenBank/DDBJ whole genome shotgun (WGS) entry which is preliminary data.</text>
</comment>
<dbReference type="SUPFAM" id="SSF56672">
    <property type="entry name" value="DNA/RNA polymerases"/>
    <property type="match status" value="1"/>
</dbReference>
<dbReference type="EMBL" id="JACGWK010000371">
    <property type="protein sequence ID" value="KAL0300226.1"/>
    <property type="molecule type" value="Genomic_DNA"/>
</dbReference>
<reference evidence="1" key="1">
    <citation type="submission" date="2020-06" db="EMBL/GenBank/DDBJ databases">
        <authorList>
            <person name="Li T."/>
            <person name="Hu X."/>
            <person name="Zhang T."/>
            <person name="Song X."/>
            <person name="Zhang H."/>
            <person name="Dai N."/>
            <person name="Sheng W."/>
            <person name="Hou X."/>
            <person name="Wei L."/>
        </authorList>
    </citation>
    <scope>NUCLEOTIDE SEQUENCE</scope>
    <source>
        <strain evidence="1">G01</strain>
        <tissue evidence="1">Leaf</tissue>
    </source>
</reference>
<dbReference type="InterPro" id="IPR043128">
    <property type="entry name" value="Rev_trsase/Diguanyl_cyclase"/>
</dbReference>
<dbReference type="AlphaFoldDB" id="A0AAW2K0K8"/>
<gene>
    <name evidence="1" type="ORF">Sangu_3132600</name>
</gene>
<proteinExistence type="predicted"/>
<dbReference type="InterPro" id="IPR050951">
    <property type="entry name" value="Retrovirus_Pol_polyprotein"/>
</dbReference>
<reference evidence="1" key="2">
    <citation type="journal article" date="2024" name="Plant">
        <title>Genomic evolution and insights into agronomic trait innovations of Sesamum species.</title>
        <authorList>
            <person name="Miao H."/>
            <person name="Wang L."/>
            <person name="Qu L."/>
            <person name="Liu H."/>
            <person name="Sun Y."/>
            <person name="Le M."/>
            <person name="Wang Q."/>
            <person name="Wei S."/>
            <person name="Zheng Y."/>
            <person name="Lin W."/>
            <person name="Duan Y."/>
            <person name="Cao H."/>
            <person name="Xiong S."/>
            <person name="Wang X."/>
            <person name="Wei L."/>
            <person name="Li C."/>
            <person name="Ma Q."/>
            <person name="Ju M."/>
            <person name="Zhao R."/>
            <person name="Li G."/>
            <person name="Mu C."/>
            <person name="Tian Q."/>
            <person name="Mei H."/>
            <person name="Zhang T."/>
            <person name="Gao T."/>
            <person name="Zhang H."/>
        </authorList>
    </citation>
    <scope>NUCLEOTIDE SEQUENCE</scope>
    <source>
        <strain evidence="1">G01</strain>
    </source>
</reference>
<name>A0AAW2K0K8_9LAMI</name>
<dbReference type="Gene3D" id="3.30.70.270">
    <property type="match status" value="2"/>
</dbReference>